<dbReference type="Gene3D" id="3.20.20.120">
    <property type="entry name" value="Enolase-like C-terminal domain"/>
    <property type="match status" value="1"/>
</dbReference>
<dbReference type="RefSeq" id="WP_211851477.1">
    <property type="nucleotide sequence ID" value="NZ_JAAGBB010000005.1"/>
</dbReference>
<evidence type="ECO:0000256" key="6">
    <source>
        <dbReference type="ARBA" id="ARBA00023211"/>
    </source>
</evidence>
<comment type="similarity">
    <text evidence="3">Belongs to the mandelate racemase/muconate lactonizing enzyme family.</text>
</comment>
<dbReference type="EMBL" id="JAAGBB010000005">
    <property type="protein sequence ID" value="MBR0663888.1"/>
    <property type="molecule type" value="Genomic_DNA"/>
</dbReference>
<organism evidence="9 10">
    <name type="scientific">Plastoroseomonas hellenica</name>
    <dbReference type="NCBI Taxonomy" id="2687306"/>
    <lineage>
        <taxon>Bacteria</taxon>
        <taxon>Pseudomonadati</taxon>
        <taxon>Pseudomonadota</taxon>
        <taxon>Alphaproteobacteria</taxon>
        <taxon>Acetobacterales</taxon>
        <taxon>Acetobacteraceae</taxon>
        <taxon>Plastoroseomonas</taxon>
    </lineage>
</organism>
<reference evidence="10" key="1">
    <citation type="journal article" date="2021" name="Syst. Appl. Microbiol.">
        <title>Roseomonas hellenica sp. nov., isolated from roots of wild-growing Alkanna tinctoria.</title>
        <authorList>
            <person name="Rat A."/>
            <person name="Naranjo H.D."/>
            <person name="Lebbe L."/>
            <person name="Cnockaert M."/>
            <person name="Krigas N."/>
            <person name="Grigoriadou K."/>
            <person name="Maloupa E."/>
            <person name="Willems A."/>
        </authorList>
    </citation>
    <scope>NUCLEOTIDE SEQUENCE [LARGE SCALE GENOMIC DNA]</scope>
    <source>
        <strain evidence="10">LMG 31523</strain>
    </source>
</reference>
<keyword evidence="7" id="KW-0413">Isomerase</keyword>
<evidence type="ECO:0000313" key="10">
    <source>
        <dbReference type="Proteomes" id="UP001196870"/>
    </source>
</evidence>
<dbReference type="SFLD" id="SFLDS00001">
    <property type="entry name" value="Enolase"/>
    <property type="match status" value="1"/>
</dbReference>
<dbReference type="SMART" id="SM00922">
    <property type="entry name" value="MR_MLE"/>
    <property type="match status" value="1"/>
</dbReference>
<keyword evidence="6" id="KW-0464">Manganese</keyword>
<dbReference type="Pfam" id="PF02746">
    <property type="entry name" value="MR_MLE_N"/>
    <property type="match status" value="1"/>
</dbReference>
<dbReference type="InterPro" id="IPR013370">
    <property type="entry name" value="Chloromuconate_cycloisomerase"/>
</dbReference>
<evidence type="ECO:0000256" key="4">
    <source>
        <dbReference type="ARBA" id="ARBA00022723"/>
    </source>
</evidence>
<dbReference type="SUPFAM" id="SSF51604">
    <property type="entry name" value="Enolase C-terminal domain-like"/>
    <property type="match status" value="1"/>
</dbReference>
<feature type="domain" description="Mandelate racemase/muconate lactonizing enzyme C-terminal" evidence="8">
    <location>
        <begin position="157"/>
        <end position="254"/>
    </location>
</feature>
<evidence type="ECO:0000313" key="9">
    <source>
        <dbReference type="EMBL" id="MBR0663888.1"/>
    </source>
</evidence>
<keyword evidence="10" id="KW-1185">Reference proteome</keyword>
<evidence type="ECO:0000256" key="2">
    <source>
        <dbReference type="ARBA" id="ARBA00005211"/>
    </source>
</evidence>
<accession>A0ABS5EUB9</accession>
<dbReference type="SFLD" id="SFLDG01258">
    <property type="entry name" value="(chloro)muconate_cycloisomeras"/>
    <property type="match status" value="1"/>
</dbReference>
<dbReference type="SUPFAM" id="SSF54826">
    <property type="entry name" value="Enolase N-terminal domain-like"/>
    <property type="match status" value="1"/>
</dbReference>
<name>A0ABS5EUB9_9PROT</name>
<dbReference type="PANTHER" id="PTHR48073">
    <property type="entry name" value="O-SUCCINYLBENZOATE SYNTHASE-RELATED"/>
    <property type="match status" value="1"/>
</dbReference>
<dbReference type="PANTHER" id="PTHR48073:SF2">
    <property type="entry name" value="O-SUCCINYLBENZOATE SYNTHASE"/>
    <property type="match status" value="1"/>
</dbReference>
<dbReference type="Pfam" id="PF13378">
    <property type="entry name" value="MR_MLE_C"/>
    <property type="match status" value="1"/>
</dbReference>
<comment type="pathway">
    <text evidence="2">Aromatic compound metabolism.</text>
</comment>
<keyword evidence="5" id="KW-0058">Aromatic hydrocarbons catabolism</keyword>
<keyword evidence="4" id="KW-0479">Metal-binding</keyword>
<dbReference type="InterPro" id="IPR029017">
    <property type="entry name" value="Enolase-like_N"/>
</dbReference>
<dbReference type="InterPro" id="IPR013342">
    <property type="entry name" value="Mandelate_racemase_C"/>
</dbReference>
<comment type="cofactor">
    <cofactor evidence="1">
        <name>Mn(2+)</name>
        <dbReference type="ChEBI" id="CHEBI:29035"/>
    </cofactor>
</comment>
<evidence type="ECO:0000256" key="1">
    <source>
        <dbReference type="ARBA" id="ARBA00001936"/>
    </source>
</evidence>
<evidence type="ECO:0000256" key="5">
    <source>
        <dbReference type="ARBA" id="ARBA00022797"/>
    </source>
</evidence>
<comment type="caution">
    <text evidence="9">The sequence shown here is derived from an EMBL/GenBank/DDBJ whole genome shotgun (WGS) entry which is preliminary data.</text>
</comment>
<sequence length="391" mass="40781">MPEHAHDQASLPRLPIERIEAIPARIPTIRPHHLAFATVAAMDVVIVKVTAGGVVGFGEAATIGGPRWGEESPEGIAAIVTQYLAEPMLGQDAAQLNAAEARIGRAVRGNAFAKSALSMALHDAVARARGLSLAALLGGAQAESLPIAWTLASGDTGRDIEEGEAMLAARRHRDFKVKIGAHAPEDDIAHVAALARAFAGRATLRVDVNQAWDEATAARALPALAEAGVAMAEQPVAGWNLAAMARLQRANPRLSIMGDEGIATPQDALRHAMEGACMAMALKPAKHGGVAGTRAVAAIARAAGLGLYGGTMLEGTIGTLGALQLYATLGDFAWGTELFGPLLLRDSLATAAPEYRDFAIHLPRGPGIGTDLDADKLAHYRTDRPRTLHTV</sequence>
<evidence type="ECO:0000256" key="7">
    <source>
        <dbReference type="ARBA" id="ARBA00023235"/>
    </source>
</evidence>
<protein>
    <recommendedName>
        <fullName evidence="8">Mandelate racemase/muconate lactonizing enzyme C-terminal domain-containing protein</fullName>
    </recommendedName>
</protein>
<dbReference type="Proteomes" id="UP001196870">
    <property type="component" value="Unassembled WGS sequence"/>
</dbReference>
<dbReference type="NCBIfam" id="TIGR02534">
    <property type="entry name" value="mucon_cyclo"/>
    <property type="match status" value="1"/>
</dbReference>
<dbReference type="InterPro" id="IPR036849">
    <property type="entry name" value="Enolase-like_C_sf"/>
</dbReference>
<evidence type="ECO:0000256" key="3">
    <source>
        <dbReference type="ARBA" id="ARBA00008031"/>
    </source>
</evidence>
<dbReference type="InterPro" id="IPR013341">
    <property type="entry name" value="Mandelate_racemase_N_dom"/>
</dbReference>
<dbReference type="InterPro" id="IPR029065">
    <property type="entry name" value="Enolase_C-like"/>
</dbReference>
<evidence type="ECO:0000259" key="8">
    <source>
        <dbReference type="SMART" id="SM00922"/>
    </source>
</evidence>
<gene>
    <name evidence="9" type="ORF">GXW71_05895</name>
</gene>
<dbReference type="Gene3D" id="3.30.390.10">
    <property type="entry name" value="Enolase-like, N-terminal domain"/>
    <property type="match status" value="1"/>
</dbReference>
<dbReference type="SFLD" id="SFLDG00180">
    <property type="entry name" value="muconate_cycloisomerase"/>
    <property type="match status" value="1"/>
</dbReference>
<proteinExistence type="inferred from homology"/>